<name>A0ABP9IHG6_9ACTN</name>
<evidence type="ECO:0000256" key="2">
    <source>
        <dbReference type="ARBA" id="ARBA00022679"/>
    </source>
</evidence>
<dbReference type="InterPro" id="IPR026590">
    <property type="entry name" value="Ssirtuin_cat_dom"/>
</dbReference>
<gene>
    <name evidence="6" type="ORF">GCM10023205_82970</name>
</gene>
<evidence type="ECO:0000259" key="5">
    <source>
        <dbReference type="PROSITE" id="PS50305"/>
    </source>
</evidence>
<dbReference type="Gene3D" id="3.30.1600.10">
    <property type="entry name" value="SIR2/SIRT2 'Small Domain"/>
    <property type="match status" value="1"/>
</dbReference>
<evidence type="ECO:0000313" key="6">
    <source>
        <dbReference type="EMBL" id="GAA4997130.1"/>
    </source>
</evidence>
<dbReference type="PANTHER" id="PTHR11085">
    <property type="entry name" value="NAD-DEPENDENT PROTEIN DEACYLASE SIRTUIN-5, MITOCHONDRIAL-RELATED"/>
    <property type="match status" value="1"/>
</dbReference>
<dbReference type="Gene3D" id="3.40.50.1220">
    <property type="entry name" value="TPP-binding domain"/>
    <property type="match status" value="1"/>
</dbReference>
<keyword evidence="7" id="KW-1185">Reference proteome</keyword>
<dbReference type="PANTHER" id="PTHR11085:SF4">
    <property type="entry name" value="NAD-DEPENDENT PROTEIN DEACYLASE"/>
    <property type="match status" value="1"/>
</dbReference>
<evidence type="ECO:0000313" key="7">
    <source>
        <dbReference type="Proteomes" id="UP001500466"/>
    </source>
</evidence>
<dbReference type="RefSeq" id="WP_345681076.1">
    <property type="nucleotide sequence ID" value="NZ_BAABHS010000066.1"/>
</dbReference>
<feature type="binding site" evidence="4">
    <location>
        <position position="122"/>
    </location>
    <ligand>
        <name>Zn(2+)</name>
        <dbReference type="ChEBI" id="CHEBI:29105"/>
    </ligand>
</feature>
<reference evidence="7" key="1">
    <citation type="journal article" date="2019" name="Int. J. Syst. Evol. Microbiol.">
        <title>The Global Catalogue of Microorganisms (GCM) 10K type strain sequencing project: providing services to taxonomists for standard genome sequencing and annotation.</title>
        <authorList>
            <consortium name="The Broad Institute Genomics Platform"/>
            <consortium name="The Broad Institute Genome Sequencing Center for Infectious Disease"/>
            <person name="Wu L."/>
            <person name="Ma J."/>
        </authorList>
    </citation>
    <scope>NUCLEOTIDE SEQUENCE [LARGE SCALE GENOMIC DNA]</scope>
    <source>
        <strain evidence="7">JCM 17986</strain>
    </source>
</reference>
<feature type="binding site" evidence="4">
    <location>
        <position position="150"/>
    </location>
    <ligand>
        <name>Zn(2+)</name>
        <dbReference type="ChEBI" id="CHEBI:29105"/>
    </ligand>
</feature>
<evidence type="ECO:0000256" key="4">
    <source>
        <dbReference type="PROSITE-ProRule" id="PRU00236"/>
    </source>
</evidence>
<dbReference type="InterPro" id="IPR029035">
    <property type="entry name" value="DHS-like_NAD/FAD-binding_dom"/>
</dbReference>
<dbReference type="PROSITE" id="PS50305">
    <property type="entry name" value="SIRTUIN"/>
    <property type="match status" value="1"/>
</dbReference>
<keyword evidence="2" id="KW-0808">Transferase</keyword>
<feature type="domain" description="Deacetylase sirtuin-type" evidence="5">
    <location>
        <begin position="1"/>
        <end position="245"/>
    </location>
</feature>
<feature type="active site" description="Proton acceptor" evidence="4">
    <location>
        <position position="114"/>
    </location>
</feature>
<keyword evidence="4" id="KW-0479">Metal-binding</keyword>
<accession>A0ABP9IHG6</accession>
<sequence length="245" mass="26190">MRTTYRRVLAVTGAGISTDSGVPDFRGPQGIWTTNPTAVRSVTRKDFLADRQVRCDFWQMCRGAYERALPAPNSAHHALVDLEQSGRLIGIVTQNVDRLHQDAGSSPALVHEVHGTMATTSCLRCGLRVATAEVVARVRDGEAEPLCLFCGGTLKPDTVFFGDHLDRDVFGRAVALAAMCDLVLAVGSSLCVEPAAGLCRTAVETGADLVVVNAEETPYDDFATEIVREPIGTALPRLVAELVAA</sequence>
<comment type="caution">
    <text evidence="6">The sequence shown here is derived from an EMBL/GenBank/DDBJ whole genome shotgun (WGS) entry which is preliminary data.</text>
</comment>
<proteinExistence type="predicted"/>
<feature type="binding site" evidence="4">
    <location>
        <position position="147"/>
    </location>
    <ligand>
        <name>Zn(2+)</name>
        <dbReference type="ChEBI" id="CHEBI:29105"/>
    </ligand>
</feature>
<dbReference type="CDD" id="cd01407">
    <property type="entry name" value="SIR2-fam"/>
    <property type="match status" value="1"/>
</dbReference>
<keyword evidence="4" id="KW-0862">Zinc</keyword>
<dbReference type="EC" id="2.3.1.286" evidence="1"/>
<dbReference type="Proteomes" id="UP001500466">
    <property type="component" value="Unassembled WGS sequence"/>
</dbReference>
<evidence type="ECO:0000256" key="3">
    <source>
        <dbReference type="ARBA" id="ARBA00023027"/>
    </source>
</evidence>
<protein>
    <recommendedName>
        <fullName evidence="1">protein acetyllysine N-acetyltransferase</fullName>
        <ecNumber evidence="1">2.3.1.286</ecNumber>
    </recommendedName>
</protein>
<dbReference type="InterPro" id="IPR026591">
    <property type="entry name" value="Sirtuin_cat_small_dom_sf"/>
</dbReference>
<dbReference type="Pfam" id="PF02146">
    <property type="entry name" value="SIR2"/>
    <property type="match status" value="1"/>
</dbReference>
<evidence type="ECO:0000256" key="1">
    <source>
        <dbReference type="ARBA" id="ARBA00012928"/>
    </source>
</evidence>
<dbReference type="InterPro" id="IPR003000">
    <property type="entry name" value="Sirtuin"/>
</dbReference>
<keyword evidence="3" id="KW-0520">NAD</keyword>
<dbReference type="InterPro" id="IPR050134">
    <property type="entry name" value="NAD-dep_sirtuin_deacylases"/>
</dbReference>
<dbReference type="SUPFAM" id="SSF52467">
    <property type="entry name" value="DHS-like NAD/FAD-binding domain"/>
    <property type="match status" value="1"/>
</dbReference>
<feature type="binding site" evidence="4">
    <location>
        <position position="125"/>
    </location>
    <ligand>
        <name>Zn(2+)</name>
        <dbReference type="ChEBI" id="CHEBI:29105"/>
    </ligand>
</feature>
<dbReference type="EMBL" id="BAABHS010000066">
    <property type="protein sequence ID" value="GAA4997130.1"/>
    <property type="molecule type" value="Genomic_DNA"/>
</dbReference>
<organism evidence="6 7">
    <name type="scientific">Yinghuangia aomiensis</name>
    <dbReference type="NCBI Taxonomy" id="676205"/>
    <lineage>
        <taxon>Bacteria</taxon>
        <taxon>Bacillati</taxon>
        <taxon>Actinomycetota</taxon>
        <taxon>Actinomycetes</taxon>
        <taxon>Kitasatosporales</taxon>
        <taxon>Streptomycetaceae</taxon>
        <taxon>Yinghuangia</taxon>
    </lineage>
</organism>